<evidence type="ECO:0000256" key="3">
    <source>
        <dbReference type="ARBA" id="ARBA00022475"/>
    </source>
</evidence>
<feature type="transmembrane region" description="Helical" evidence="7">
    <location>
        <begin position="105"/>
        <end position="122"/>
    </location>
</feature>
<dbReference type="Pfam" id="PF07690">
    <property type="entry name" value="MFS_1"/>
    <property type="match status" value="1"/>
</dbReference>
<proteinExistence type="predicted"/>
<organism evidence="9">
    <name type="scientific">hydrothermal vent metagenome</name>
    <dbReference type="NCBI Taxonomy" id="652676"/>
    <lineage>
        <taxon>unclassified sequences</taxon>
        <taxon>metagenomes</taxon>
        <taxon>ecological metagenomes</taxon>
    </lineage>
</organism>
<dbReference type="InterPro" id="IPR050171">
    <property type="entry name" value="MFS_Transporters"/>
</dbReference>
<reference evidence="9" key="1">
    <citation type="submission" date="2018-06" db="EMBL/GenBank/DDBJ databases">
        <authorList>
            <person name="Zhirakovskaya E."/>
        </authorList>
    </citation>
    <scope>NUCLEOTIDE SEQUENCE</scope>
</reference>
<evidence type="ECO:0000256" key="2">
    <source>
        <dbReference type="ARBA" id="ARBA00022448"/>
    </source>
</evidence>
<dbReference type="SUPFAM" id="SSF103473">
    <property type="entry name" value="MFS general substrate transporter"/>
    <property type="match status" value="1"/>
</dbReference>
<feature type="transmembrane region" description="Helical" evidence="7">
    <location>
        <begin position="172"/>
        <end position="191"/>
    </location>
</feature>
<keyword evidence="6 7" id="KW-0472">Membrane</keyword>
<dbReference type="InterPro" id="IPR020846">
    <property type="entry name" value="MFS_dom"/>
</dbReference>
<evidence type="ECO:0000256" key="6">
    <source>
        <dbReference type="ARBA" id="ARBA00023136"/>
    </source>
</evidence>
<dbReference type="PROSITE" id="PS50850">
    <property type="entry name" value="MFS"/>
    <property type="match status" value="1"/>
</dbReference>
<feature type="transmembrane region" description="Helical" evidence="7">
    <location>
        <begin position="80"/>
        <end position="99"/>
    </location>
</feature>
<protein>
    <submittedName>
        <fullName evidence="9">Inner membrane transport protein YajR</fullName>
    </submittedName>
</protein>
<keyword evidence="3" id="KW-1003">Cell membrane</keyword>
<feature type="domain" description="Major facilitator superfamily (MFS) profile" evidence="8">
    <location>
        <begin position="1"/>
        <end position="196"/>
    </location>
</feature>
<evidence type="ECO:0000259" key="8">
    <source>
        <dbReference type="PROSITE" id="PS50850"/>
    </source>
</evidence>
<dbReference type="InterPro" id="IPR036259">
    <property type="entry name" value="MFS_trans_sf"/>
</dbReference>
<gene>
    <name evidence="9" type="ORF">MNBD_GAMMA20-1312</name>
</gene>
<dbReference type="Gene3D" id="3.30.70.100">
    <property type="match status" value="1"/>
</dbReference>
<name>A0A3B1AT03_9ZZZZ</name>
<dbReference type="GO" id="GO:0022857">
    <property type="term" value="F:transmembrane transporter activity"/>
    <property type="evidence" value="ECO:0007669"/>
    <property type="project" value="InterPro"/>
</dbReference>
<keyword evidence="5 7" id="KW-1133">Transmembrane helix</keyword>
<dbReference type="PANTHER" id="PTHR23517:SF2">
    <property type="entry name" value="MULTIDRUG RESISTANCE PROTEIN MDTH"/>
    <property type="match status" value="1"/>
</dbReference>
<keyword evidence="2" id="KW-0813">Transport</keyword>
<feature type="transmembrane region" description="Helical" evidence="7">
    <location>
        <begin position="53"/>
        <end position="73"/>
    </location>
</feature>
<dbReference type="EMBL" id="UOFU01000111">
    <property type="protein sequence ID" value="VAW97124.1"/>
    <property type="molecule type" value="Genomic_DNA"/>
</dbReference>
<dbReference type="PANTHER" id="PTHR23517">
    <property type="entry name" value="RESISTANCE PROTEIN MDTM, PUTATIVE-RELATED-RELATED"/>
    <property type="match status" value="1"/>
</dbReference>
<feature type="transmembrane region" description="Helical" evidence="7">
    <location>
        <begin position="143"/>
        <end position="166"/>
    </location>
</feature>
<evidence type="ECO:0000256" key="5">
    <source>
        <dbReference type="ARBA" id="ARBA00022989"/>
    </source>
</evidence>
<evidence type="ECO:0000313" key="9">
    <source>
        <dbReference type="EMBL" id="VAW97124.1"/>
    </source>
</evidence>
<dbReference type="InterPro" id="IPR011701">
    <property type="entry name" value="MFS"/>
</dbReference>
<evidence type="ECO:0000256" key="4">
    <source>
        <dbReference type="ARBA" id="ARBA00022692"/>
    </source>
</evidence>
<evidence type="ECO:0000256" key="7">
    <source>
        <dbReference type="SAM" id="Phobius"/>
    </source>
</evidence>
<dbReference type="AlphaFoldDB" id="A0A3B1AT03"/>
<comment type="subcellular location">
    <subcellularLocation>
        <location evidence="1">Cell membrane</location>
        <topology evidence="1">Multi-pass membrane protein</topology>
    </subcellularLocation>
</comment>
<dbReference type="GO" id="GO:0005886">
    <property type="term" value="C:plasma membrane"/>
    <property type="evidence" value="ECO:0007669"/>
    <property type="project" value="UniProtKB-SubCell"/>
</dbReference>
<feature type="transmembrane region" description="Helical" evidence="7">
    <location>
        <begin position="21"/>
        <end position="41"/>
    </location>
</feature>
<feature type="non-terminal residue" evidence="9">
    <location>
        <position position="1"/>
    </location>
</feature>
<accession>A0A3B1AT03</accession>
<sequence>QTVPSQLKDVVNDAQLLRLDFGIFALHMMLTATFVVLPLALRDAAGLDTDHHWYVYLPVMVFSMLLMIPFVIIAEKKRRIKSIFTACVLALALAEVIFMTFNDSLYGIVIGLFIFFTAFNALEATLPSLIAKMVSPNNKGTAMGVYSSSQFMGAFFGGVLGGWLYSIGGFEAVFGFCVAVAVVWFCVAATMQSPRYLSSHLVRVGKIDEEQARHLVGEFTKVTGVAEAVVLPEDGVAYLKVDLRALDREALKAFAEKDDAAGGAAPG</sequence>
<keyword evidence="4 7" id="KW-0812">Transmembrane</keyword>
<evidence type="ECO:0000256" key="1">
    <source>
        <dbReference type="ARBA" id="ARBA00004651"/>
    </source>
</evidence>
<dbReference type="Gene3D" id="1.20.1250.20">
    <property type="entry name" value="MFS general substrate transporter like domains"/>
    <property type="match status" value="1"/>
</dbReference>